<reference evidence="1 2" key="1">
    <citation type="submission" date="2015-10" db="EMBL/GenBank/DDBJ databases">
        <title>Metagenome-Assembled Genomes uncover a global brackish microbiome.</title>
        <authorList>
            <person name="Hugerth L.W."/>
            <person name="Larsson J."/>
            <person name="Alneberg J."/>
            <person name="Lindh M.V."/>
            <person name="Legrand C."/>
            <person name="Pinhassi J."/>
            <person name="Andersson A.F."/>
        </authorList>
    </citation>
    <scope>NUCLEOTIDE SEQUENCE [LARGE SCALE GENOMIC DNA]</scope>
    <source>
        <strain evidence="1">BACL22 MAG-120619-bin3</strain>
    </source>
</reference>
<evidence type="ECO:0000313" key="1">
    <source>
        <dbReference type="EMBL" id="KRO82200.1"/>
    </source>
</evidence>
<name>A0A0R2T5U7_9GAMM</name>
<accession>A0A0R2T5U7</accession>
<dbReference type="EMBL" id="LICD01000046">
    <property type="protein sequence ID" value="KRO82200.1"/>
    <property type="molecule type" value="Genomic_DNA"/>
</dbReference>
<dbReference type="GO" id="GO:0006629">
    <property type="term" value="P:lipid metabolic process"/>
    <property type="evidence" value="ECO:0007669"/>
    <property type="project" value="InterPro"/>
</dbReference>
<dbReference type="Pfam" id="PF16670">
    <property type="entry name" value="PI-PLC-C1"/>
    <property type="match status" value="1"/>
</dbReference>
<dbReference type="Proteomes" id="UP000051242">
    <property type="component" value="Unassembled WGS sequence"/>
</dbReference>
<proteinExistence type="predicted"/>
<gene>
    <name evidence="1" type="ORF">ABR85_00080</name>
</gene>
<dbReference type="InterPro" id="IPR032075">
    <property type="entry name" value="PI-PLC-C1"/>
</dbReference>
<comment type="caution">
    <text evidence="1">The sequence shown here is derived from an EMBL/GenBank/DDBJ whole genome shotgun (WGS) entry which is preliminary data.</text>
</comment>
<dbReference type="GO" id="GO:0008081">
    <property type="term" value="F:phosphoric diester hydrolase activity"/>
    <property type="evidence" value="ECO:0007669"/>
    <property type="project" value="InterPro"/>
</dbReference>
<sequence>MEAKVAAYGLARHGFLLLLISLVGNFLPTHVAEAQGSENCLPDLGFVVECDLGSLLMSDIQSVGSHNSYKLAIPEAELELIRQFNPRSAITLDYSHIGLNEQLELGLRQLELDILYDPEGGRYAMPLLPKLTSGDGQVKFDSSEMLEPGFKVLHAQDLDVRSSCATWIKCLTQIRDWSDANPRHIPLLIMFNAKEGGSAYPGTIDALRFTPQAYDQLEAEILSVFPIARIITPDEVRRGRATLREAVLELGWPSLEESLGRVFFALDEGKEKVELYLGENHSAQGKLIFPNSVSETAEHAAYFTLNSPMRDQVRIKEAVSAGFIVRTRADANTLEARENNTEPRDAAFRSGAQYISTDYYVPRKEFSDYSVKLPGGFAARCTPVKRVLLGNTCLALSSD</sequence>
<dbReference type="Gene3D" id="3.20.20.190">
    <property type="entry name" value="Phosphatidylinositol (PI) phosphodiesterase"/>
    <property type="match status" value="1"/>
</dbReference>
<organism evidence="1 2">
    <name type="scientific">OM182 bacterium BACL3 MAG-120619-bin3</name>
    <dbReference type="NCBI Taxonomy" id="1655593"/>
    <lineage>
        <taxon>Bacteria</taxon>
        <taxon>Pseudomonadati</taxon>
        <taxon>Pseudomonadota</taxon>
        <taxon>Gammaproteobacteria</taxon>
        <taxon>OMG group</taxon>
        <taxon>OM182 clade</taxon>
    </lineage>
</organism>
<protein>
    <recommendedName>
        <fullName evidence="3">Calcium-dependent phosphoinositide phospholipase C</fullName>
    </recommendedName>
</protein>
<dbReference type="SUPFAM" id="SSF51695">
    <property type="entry name" value="PLC-like phosphodiesterases"/>
    <property type="match status" value="1"/>
</dbReference>
<evidence type="ECO:0000313" key="2">
    <source>
        <dbReference type="Proteomes" id="UP000051242"/>
    </source>
</evidence>
<dbReference type="AlphaFoldDB" id="A0A0R2T5U7"/>
<evidence type="ECO:0008006" key="3">
    <source>
        <dbReference type="Google" id="ProtNLM"/>
    </source>
</evidence>
<dbReference type="InterPro" id="IPR017946">
    <property type="entry name" value="PLC-like_Pdiesterase_TIM-brl"/>
</dbReference>
<dbReference type="CDD" id="cd08589">
    <property type="entry name" value="PI-PLCc_SaPLC1_like"/>
    <property type="match status" value="1"/>
</dbReference>